<dbReference type="EMBL" id="CM051394">
    <property type="protein sequence ID" value="KAJ4730081.1"/>
    <property type="molecule type" value="Genomic_DNA"/>
</dbReference>
<accession>A0ACC1Z317</accession>
<proteinExistence type="predicted"/>
<name>A0ACC1Z317_MELAZ</name>
<keyword evidence="2" id="KW-1185">Reference proteome</keyword>
<protein>
    <submittedName>
        <fullName evidence="1">Ribonuclease 3-like protein 3</fullName>
    </submittedName>
</protein>
<reference evidence="1 2" key="1">
    <citation type="journal article" date="2023" name="Science">
        <title>Complex scaffold remodeling in plant triterpene biosynthesis.</title>
        <authorList>
            <person name="De La Pena R."/>
            <person name="Hodgson H."/>
            <person name="Liu J.C."/>
            <person name="Stephenson M.J."/>
            <person name="Martin A.C."/>
            <person name="Owen C."/>
            <person name="Harkess A."/>
            <person name="Leebens-Mack J."/>
            <person name="Jimenez L.E."/>
            <person name="Osbourn A."/>
            <person name="Sattely E.S."/>
        </authorList>
    </citation>
    <scope>NUCLEOTIDE SEQUENCE [LARGE SCALE GENOMIC DNA]</scope>
    <source>
        <strain evidence="2">cv. JPN11</strain>
        <tissue evidence="1">Leaf</tissue>
    </source>
</reference>
<dbReference type="Proteomes" id="UP001164539">
    <property type="component" value="Chromosome 1"/>
</dbReference>
<gene>
    <name evidence="1" type="ORF">OWV82_002757</name>
</gene>
<sequence length="273" mass="31224">MEGQEQDQEVPSDTTHNINGDSESIPNLDGVEKILGYKFNNKSLLEEAFTDPSYPEKCFSYERLEYLGDSVLNLLFTKEQYFLYPDLPPGSLTRLRSANVNTEKLARVAIKLGLHHYLRHNKPLLEEQIREFSEEILDYPLQSNGLVDAPKALADIVESAIGAVFIDCDYSIDTVWKVFKELLEPMIEPETMKTHPVTELYEVCQKKKLKVKFVDLWKESTAFHIFIDDQLLGMATYAPKKEIALNRAAKDALNNIERILTDKINASVDHRLS</sequence>
<evidence type="ECO:0000313" key="1">
    <source>
        <dbReference type="EMBL" id="KAJ4730081.1"/>
    </source>
</evidence>
<comment type="caution">
    <text evidence="1">The sequence shown here is derived from an EMBL/GenBank/DDBJ whole genome shotgun (WGS) entry which is preliminary data.</text>
</comment>
<organism evidence="1 2">
    <name type="scientific">Melia azedarach</name>
    <name type="common">Chinaberry tree</name>
    <dbReference type="NCBI Taxonomy" id="155640"/>
    <lineage>
        <taxon>Eukaryota</taxon>
        <taxon>Viridiplantae</taxon>
        <taxon>Streptophyta</taxon>
        <taxon>Embryophyta</taxon>
        <taxon>Tracheophyta</taxon>
        <taxon>Spermatophyta</taxon>
        <taxon>Magnoliopsida</taxon>
        <taxon>eudicotyledons</taxon>
        <taxon>Gunneridae</taxon>
        <taxon>Pentapetalae</taxon>
        <taxon>rosids</taxon>
        <taxon>malvids</taxon>
        <taxon>Sapindales</taxon>
        <taxon>Meliaceae</taxon>
        <taxon>Melia</taxon>
    </lineage>
</organism>
<evidence type="ECO:0000313" key="2">
    <source>
        <dbReference type="Proteomes" id="UP001164539"/>
    </source>
</evidence>